<dbReference type="PROSITE" id="PS50089">
    <property type="entry name" value="ZF_RING_2"/>
    <property type="match status" value="1"/>
</dbReference>
<evidence type="ECO:0000256" key="14">
    <source>
        <dbReference type="ARBA" id="ARBA00079184"/>
    </source>
</evidence>
<feature type="compositionally biased region" description="Basic and acidic residues" evidence="17">
    <location>
        <begin position="525"/>
        <end position="566"/>
    </location>
</feature>
<feature type="region of interest" description="Disordered" evidence="17">
    <location>
        <begin position="335"/>
        <end position="398"/>
    </location>
</feature>
<evidence type="ECO:0000256" key="7">
    <source>
        <dbReference type="ARBA" id="ARBA00022833"/>
    </source>
</evidence>
<feature type="compositionally biased region" description="Basic and acidic residues" evidence="17">
    <location>
        <begin position="745"/>
        <end position="755"/>
    </location>
</feature>
<evidence type="ECO:0000313" key="19">
    <source>
        <dbReference type="EMBL" id="GCB63529.1"/>
    </source>
</evidence>
<evidence type="ECO:0000256" key="9">
    <source>
        <dbReference type="ARBA" id="ARBA00023163"/>
    </source>
</evidence>
<sequence length="914" mass="103168">MLQIMASATEDLSTENQFSPEPETGKIPHGVRADASPDAKCPICLDRFDNMSYIDRCFHKFCFRCIQEWSRNKAECPLCKQPFNSIFHSVRTENDFQEYVLKATENGSFASPGGQRFRYRTTLTRERRTSRQLRRSPVFPVVPDNGVVFETLGRQPRAHQRPNLHRMMLRLGARRRAQSEGRSTRQVQEQEMINFRRELYRSGLRVRNIQDGGRYRDISAEFFRRNAACLHRLMPWLKRELCVLFGSHGSVVNIVQHIIMSNIVRYDMDGQAFQDELRPFLLSRTEHFLHEFTSFARAPFNMESYDQRANYDCPAPSYEDESDSDLSVITISPDTANIRGEDRSIPNPSELPLGLSQTTWDDETPGPSYSVAETMESVNSSPGETSAVSEETPPQVGSSLLAVSIKSDPGTKEDKPARSVDDCLIVGYMKPLAERTPELIELSSDSEVSVQATSTEVVQQPTHLRFNSTSSLSSSTRSSSVRSSVSRERLKRKQLKQKKSNKSKRDKRHSHKNSHSRGSVSCSSRHGERMSSRGRGSSKDRSRVRSPSRDKYDLRRTERSSTRDRAMVAYSYSRGEHQAKNRSRRAGRDRSSSRERASGKDIVTIVERAMAMILQIETELTTGEDHRVRIIEFDLVLKVRASEAQVATGMMFITSTEVIDQEVRPVPDLEQPLEGSSPGPLSQCSSNSKSGSVLLESTLGNDPKVKKHKEKKRSVSVEIVYEGKVTEASRHHKRKRKHKKKQKREKSSERADSECHSPLVITIESDSDVIVTSMEDGNSTVNTTTNLLNEHFELVEKCVLETLEPQELPDTTPNIFIRHTSTESLDVCGLSADSDPSPPNPNEQTLLDQEDVSPVTDADYPQNFIGEERDHGQHCSSPSSTLPKSSSGRPPLILKIPKRFINGANLFSRPTENA</sequence>
<keyword evidence="4" id="KW-0479">Metal-binding</keyword>
<dbReference type="PANTHER" id="PTHR46077">
    <property type="entry name" value="E3 UBIQUITIN-PROTEIN LIGASE TOPORS"/>
    <property type="match status" value="1"/>
</dbReference>
<evidence type="ECO:0000256" key="5">
    <source>
        <dbReference type="ARBA" id="ARBA00022771"/>
    </source>
</evidence>
<dbReference type="SUPFAM" id="SSF57850">
    <property type="entry name" value="RING/U-box"/>
    <property type="match status" value="1"/>
</dbReference>
<reference evidence="19 20" key="1">
    <citation type="journal article" date="2018" name="Nat. Ecol. Evol.">
        <title>Shark genomes provide insights into elasmobranch evolution and the origin of vertebrates.</title>
        <authorList>
            <person name="Hara Y"/>
            <person name="Yamaguchi K"/>
            <person name="Onimaru K"/>
            <person name="Kadota M"/>
            <person name="Koyanagi M"/>
            <person name="Keeley SD"/>
            <person name="Tatsumi K"/>
            <person name="Tanaka K"/>
            <person name="Motone F"/>
            <person name="Kageyama Y"/>
            <person name="Nozu R"/>
            <person name="Adachi N"/>
            <person name="Nishimura O"/>
            <person name="Nakagawa R"/>
            <person name="Tanegashima C"/>
            <person name="Kiyatake I"/>
            <person name="Matsumoto R"/>
            <person name="Murakumo K"/>
            <person name="Nishida K"/>
            <person name="Terakita A"/>
            <person name="Kuratani S"/>
            <person name="Sato K"/>
            <person name="Hyodo S Kuraku.S."/>
        </authorList>
    </citation>
    <scope>NUCLEOTIDE SEQUENCE [LARGE SCALE GENOMIC DNA]</scope>
</reference>
<feature type="compositionally biased region" description="Polar residues" evidence="17">
    <location>
        <begin position="679"/>
        <end position="691"/>
    </location>
</feature>
<dbReference type="InterPro" id="IPR013083">
    <property type="entry name" value="Znf_RING/FYVE/PHD"/>
</dbReference>
<feature type="compositionally biased region" description="Polar residues" evidence="17">
    <location>
        <begin position="10"/>
        <end position="19"/>
    </location>
</feature>
<feature type="compositionally biased region" description="Basic residues" evidence="17">
    <location>
        <begin position="489"/>
        <end position="515"/>
    </location>
</feature>
<proteinExistence type="predicted"/>
<dbReference type="GO" id="GO:0000209">
    <property type="term" value="P:protein polyubiquitination"/>
    <property type="evidence" value="ECO:0007669"/>
    <property type="project" value="TreeGrafter"/>
</dbReference>
<keyword evidence="6" id="KW-0833">Ubl conjugation pathway</keyword>
<dbReference type="EMBL" id="BFAA01001317">
    <property type="protein sequence ID" value="GCB63529.1"/>
    <property type="molecule type" value="Genomic_DNA"/>
</dbReference>
<evidence type="ECO:0000256" key="17">
    <source>
        <dbReference type="SAM" id="MobiDB-lite"/>
    </source>
</evidence>
<feature type="region of interest" description="Disordered" evidence="17">
    <location>
        <begin position="829"/>
        <end position="894"/>
    </location>
</feature>
<evidence type="ECO:0000256" key="2">
    <source>
        <dbReference type="ARBA" id="ARBA00012483"/>
    </source>
</evidence>
<evidence type="ECO:0000259" key="18">
    <source>
        <dbReference type="PROSITE" id="PS50089"/>
    </source>
</evidence>
<feature type="compositionally biased region" description="Polar residues" evidence="17">
    <location>
        <begin position="376"/>
        <end position="389"/>
    </location>
</feature>
<feature type="region of interest" description="Disordered" evidence="17">
    <location>
        <begin position="452"/>
        <end position="599"/>
    </location>
</feature>
<dbReference type="InterPro" id="IPR001841">
    <property type="entry name" value="Znf_RING"/>
</dbReference>
<dbReference type="GO" id="GO:0008270">
    <property type="term" value="F:zinc ion binding"/>
    <property type="evidence" value="ECO:0007669"/>
    <property type="project" value="UniProtKB-KW"/>
</dbReference>
<comment type="caution">
    <text evidence="19">The sequence shown here is derived from an EMBL/GenBank/DDBJ whole genome shotgun (WGS) entry which is preliminary data.</text>
</comment>
<feature type="domain" description="RING-type" evidence="18">
    <location>
        <begin position="41"/>
        <end position="80"/>
    </location>
</feature>
<dbReference type="Pfam" id="PF13923">
    <property type="entry name" value="zf-C3HC4_2"/>
    <property type="match status" value="1"/>
</dbReference>
<dbReference type="PROSITE" id="PS00518">
    <property type="entry name" value="ZF_RING_1"/>
    <property type="match status" value="1"/>
</dbReference>
<organism evidence="19 20">
    <name type="scientific">Scyliorhinus torazame</name>
    <name type="common">Cloudy catshark</name>
    <name type="synonym">Catulus torazame</name>
    <dbReference type="NCBI Taxonomy" id="75743"/>
    <lineage>
        <taxon>Eukaryota</taxon>
        <taxon>Metazoa</taxon>
        <taxon>Chordata</taxon>
        <taxon>Craniata</taxon>
        <taxon>Vertebrata</taxon>
        <taxon>Chondrichthyes</taxon>
        <taxon>Elasmobranchii</taxon>
        <taxon>Galeomorphii</taxon>
        <taxon>Galeoidea</taxon>
        <taxon>Carcharhiniformes</taxon>
        <taxon>Scyliorhinidae</taxon>
        <taxon>Scyliorhinus</taxon>
    </lineage>
</organism>
<dbReference type="Proteomes" id="UP000288216">
    <property type="component" value="Unassembled WGS sequence"/>
</dbReference>
<keyword evidence="20" id="KW-1185">Reference proteome</keyword>
<dbReference type="InterPro" id="IPR058745">
    <property type="entry name" value="PWI_Topors"/>
</dbReference>
<dbReference type="FunFam" id="3.30.40.10:FF:000136">
    <property type="entry name" value="E3 ubiquitin-protein ligase Topors"/>
    <property type="match status" value="1"/>
</dbReference>
<evidence type="ECO:0000256" key="11">
    <source>
        <dbReference type="ARBA" id="ARBA00076856"/>
    </source>
</evidence>
<feature type="compositionally biased region" description="Basic and acidic residues" evidence="17">
    <location>
        <begin position="23"/>
        <end position="32"/>
    </location>
</feature>
<dbReference type="GO" id="GO:0006513">
    <property type="term" value="P:protein monoubiquitination"/>
    <property type="evidence" value="ECO:0007669"/>
    <property type="project" value="TreeGrafter"/>
</dbReference>
<dbReference type="SMART" id="SM00184">
    <property type="entry name" value="RING"/>
    <property type="match status" value="1"/>
</dbReference>
<comment type="catalytic activity">
    <reaction evidence="1">
        <text>S-ubiquitinyl-[E2 ubiquitin-conjugating enzyme]-L-cysteine + [acceptor protein]-L-lysine = [E2 ubiquitin-conjugating enzyme]-L-cysteine + N(6)-ubiquitinyl-[acceptor protein]-L-lysine.</text>
        <dbReference type="EC" id="2.3.2.27"/>
    </reaction>
</comment>
<accession>A0A401NRP8</accession>
<evidence type="ECO:0000313" key="20">
    <source>
        <dbReference type="Proteomes" id="UP000288216"/>
    </source>
</evidence>
<evidence type="ECO:0000256" key="12">
    <source>
        <dbReference type="ARBA" id="ARBA00076940"/>
    </source>
</evidence>
<keyword evidence="7" id="KW-0862">Zinc</keyword>
<dbReference type="STRING" id="75743.A0A401NRP8"/>
<evidence type="ECO:0000256" key="10">
    <source>
        <dbReference type="ARBA" id="ARBA00071236"/>
    </source>
</evidence>
<dbReference type="PANTHER" id="PTHR46077:SF1">
    <property type="entry name" value="TOP1 BINDING ARGININE_SERINE RICH PROTEIN, E3 UBIQUITIN LIGASE"/>
    <property type="match status" value="1"/>
</dbReference>
<keyword evidence="8" id="KW-0805">Transcription regulation</keyword>
<feature type="compositionally biased region" description="Low complexity" evidence="17">
    <location>
        <begin position="876"/>
        <end position="887"/>
    </location>
</feature>
<dbReference type="OrthoDB" id="21204at2759"/>
<keyword evidence="9" id="KW-0804">Transcription</keyword>
<feature type="region of interest" description="Disordered" evidence="17">
    <location>
        <begin position="726"/>
        <end position="755"/>
    </location>
</feature>
<feature type="region of interest" description="Disordered" evidence="17">
    <location>
        <begin position="668"/>
        <end position="712"/>
    </location>
</feature>
<evidence type="ECO:0000256" key="4">
    <source>
        <dbReference type="ARBA" id="ARBA00022723"/>
    </source>
</evidence>
<evidence type="ECO:0000256" key="1">
    <source>
        <dbReference type="ARBA" id="ARBA00000900"/>
    </source>
</evidence>
<protein>
    <recommendedName>
        <fullName evidence="10">E3 ubiquitin-protein ligase Topors</fullName>
        <ecNumber evidence="2">2.3.2.27</ecNumber>
    </recommendedName>
    <alternativeName>
        <fullName evidence="11">RING-type E3 ubiquitin transferase Topors</fullName>
    </alternativeName>
    <alternativeName>
        <fullName evidence="13">SUMO1-protein E3 ligase Topors</fullName>
    </alternativeName>
    <alternativeName>
        <fullName evidence="12">Topoisomerase I-binding RING finger protein</fullName>
    </alternativeName>
    <alternativeName>
        <fullName evidence="14">Topoisomerase I-binding arginine/serine-rich protein</fullName>
    </alternativeName>
    <alternativeName>
        <fullName evidence="15">Tumor suppressor p53-binding protein 3</fullName>
    </alternativeName>
</protein>
<dbReference type="GO" id="GO:0032391">
    <property type="term" value="C:photoreceptor connecting cilium"/>
    <property type="evidence" value="ECO:0007669"/>
    <property type="project" value="UniProtKB-ARBA"/>
</dbReference>
<gene>
    <name evidence="19" type="ORF">scyTo_0004435</name>
</gene>
<dbReference type="InterPro" id="IPR058746">
    <property type="entry name" value="Znf_RING-type_Topors"/>
</dbReference>
<dbReference type="GO" id="GO:0008630">
    <property type="term" value="P:intrinsic apoptotic signaling pathway in response to DNA damage"/>
    <property type="evidence" value="ECO:0007669"/>
    <property type="project" value="UniProtKB-ARBA"/>
</dbReference>
<feature type="region of interest" description="Disordered" evidence="17">
    <location>
        <begin position="1"/>
        <end position="32"/>
    </location>
</feature>
<dbReference type="Gene3D" id="3.30.40.10">
    <property type="entry name" value="Zinc/RING finger domain, C3HC4 (zinc finger)"/>
    <property type="match status" value="1"/>
</dbReference>
<feature type="compositionally biased region" description="Polar residues" evidence="17">
    <location>
        <begin position="452"/>
        <end position="467"/>
    </location>
</feature>
<evidence type="ECO:0000256" key="13">
    <source>
        <dbReference type="ARBA" id="ARBA00079040"/>
    </source>
</evidence>
<feature type="compositionally biased region" description="Basic residues" evidence="17">
    <location>
        <begin position="730"/>
        <end position="744"/>
    </location>
</feature>
<dbReference type="EC" id="2.3.2.27" evidence="2"/>
<keyword evidence="3" id="KW-0808">Transferase</keyword>
<name>A0A401NRP8_SCYTO</name>
<feature type="compositionally biased region" description="Low complexity" evidence="17">
    <location>
        <begin position="468"/>
        <end position="484"/>
    </location>
</feature>
<evidence type="ECO:0000256" key="15">
    <source>
        <dbReference type="ARBA" id="ARBA00082108"/>
    </source>
</evidence>
<keyword evidence="5 16" id="KW-0863">Zinc-finger</keyword>
<evidence type="ECO:0000256" key="3">
    <source>
        <dbReference type="ARBA" id="ARBA00022679"/>
    </source>
</evidence>
<dbReference type="Pfam" id="PF26084">
    <property type="entry name" value="PWI_Topors"/>
    <property type="match status" value="1"/>
</dbReference>
<evidence type="ECO:0000256" key="6">
    <source>
        <dbReference type="ARBA" id="ARBA00022786"/>
    </source>
</evidence>
<dbReference type="GO" id="GO:0061630">
    <property type="term" value="F:ubiquitin protein ligase activity"/>
    <property type="evidence" value="ECO:0007669"/>
    <property type="project" value="UniProtKB-EC"/>
</dbReference>
<evidence type="ECO:0000256" key="8">
    <source>
        <dbReference type="ARBA" id="ARBA00023015"/>
    </source>
</evidence>
<dbReference type="InterPro" id="IPR017907">
    <property type="entry name" value="Znf_RING_CS"/>
</dbReference>
<feature type="compositionally biased region" description="Basic and acidic residues" evidence="17">
    <location>
        <begin position="586"/>
        <end position="599"/>
    </location>
</feature>
<dbReference type="AlphaFoldDB" id="A0A401NRP8"/>
<evidence type="ECO:0000256" key="16">
    <source>
        <dbReference type="PROSITE-ProRule" id="PRU00175"/>
    </source>
</evidence>
<dbReference type="CDD" id="cd16574">
    <property type="entry name" value="RING-HC_Topors"/>
    <property type="match status" value="1"/>
</dbReference>